<gene>
    <name evidence="3" type="ORF">HDU87_006014</name>
</gene>
<evidence type="ECO:0000313" key="4">
    <source>
        <dbReference type="Proteomes" id="UP001212152"/>
    </source>
</evidence>
<proteinExistence type="predicted"/>
<feature type="domain" description="F-box" evidence="2">
    <location>
        <begin position="24"/>
        <end position="72"/>
    </location>
</feature>
<dbReference type="InterPro" id="IPR001810">
    <property type="entry name" value="F-box_dom"/>
</dbReference>
<sequence>MSSSLQTSSVEQFPPSQPPPSPPPSLVDALPSELLLNLSHYLLLPDLHRLARAARPLHALLSLHSQSIFRPRLLALGIPVFTAAISDPAAMLKDVIIWTGLREAAITRLQGLKHADEIQGEQDGAPLRAYFAAVASTVEGGSEATVRLLDDKHFIAGTTPSACIYSVDGPSTPFKNLDRGYVKWIDEDDSMIASAAEPSFLSLNEWVGPGYDGGHASIFDAADITRSQDSQPIYAGRIAKTSHSAFTRGQFLACCTAWWLLPEPELSNGNGADDQDSFNTAHPSKGEISLYKINSLGEPPTKLWSHSLPAGTRPRTLCISATHVHAAIDASPKCFILSLPIAPSDYSAGAPLTTLIDTSPLCLHAWNSVIVAQTPGEFVIYVNLGSFLHPIAAVAVGDVQRVALATHPHARDPVLLFRDICHPDRLCVIRPAQRTKKWFVAPKHRSGESGVWCLFAKDEKDVGVVWKPITT</sequence>
<comment type="caution">
    <text evidence="3">The sequence shown here is derived from an EMBL/GenBank/DDBJ whole genome shotgun (WGS) entry which is preliminary data.</text>
</comment>
<dbReference type="PROSITE" id="PS50181">
    <property type="entry name" value="FBOX"/>
    <property type="match status" value="1"/>
</dbReference>
<evidence type="ECO:0000256" key="1">
    <source>
        <dbReference type="SAM" id="MobiDB-lite"/>
    </source>
</evidence>
<keyword evidence="4" id="KW-1185">Reference proteome</keyword>
<reference evidence="3" key="1">
    <citation type="submission" date="2020-05" db="EMBL/GenBank/DDBJ databases">
        <title>Phylogenomic resolution of chytrid fungi.</title>
        <authorList>
            <person name="Stajich J.E."/>
            <person name="Amses K."/>
            <person name="Simmons R."/>
            <person name="Seto K."/>
            <person name="Myers J."/>
            <person name="Bonds A."/>
            <person name="Quandt C.A."/>
            <person name="Barry K."/>
            <person name="Liu P."/>
            <person name="Grigoriev I."/>
            <person name="Longcore J.E."/>
            <person name="James T.Y."/>
        </authorList>
    </citation>
    <scope>NUCLEOTIDE SEQUENCE</scope>
    <source>
        <strain evidence="3">JEL0379</strain>
    </source>
</reference>
<dbReference type="AlphaFoldDB" id="A0AAD5XV72"/>
<feature type="region of interest" description="Disordered" evidence="1">
    <location>
        <begin position="1"/>
        <end position="26"/>
    </location>
</feature>
<feature type="compositionally biased region" description="Polar residues" evidence="1">
    <location>
        <begin position="1"/>
        <end position="11"/>
    </location>
</feature>
<name>A0AAD5XV72_9FUNG</name>
<dbReference type="Proteomes" id="UP001212152">
    <property type="component" value="Unassembled WGS sequence"/>
</dbReference>
<dbReference type="EMBL" id="JADGJQ010000005">
    <property type="protein sequence ID" value="KAJ3183896.1"/>
    <property type="molecule type" value="Genomic_DNA"/>
</dbReference>
<evidence type="ECO:0000313" key="3">
    <source>
        <dbReference type="EMBL" id="KAJ3183896.1"/>
    </source>
</evidence>
<accession>A0AAD5XV72</accession>
<protein>
    <recommendedName>
        <fullName evidence="2">F-box domain-containing protein</fullName>
    </recommendedName>
</protein>
<feature type="compositionally biased region" description="Pro residues" evidence="1">
    <location>
        <begin position="15"/>
        <end position="25"/>
    </location>
</feature>
<organism evidence="3 4">
    <name type="scientific">Geranomyces variabilis</name>
    <dbReference type="NCBI Taxonomy" id="109894"/>
    <lineage>
        <taxon>Eukaryota</taxon>
        <taxon>Fungi</taxon>
        <taxon>Fungi incertae sedis</taxon>
        <taxon>Chytridiomycota</taxon>
        <taxon>Chytridiomycota incertae sedis</taxon>
        <taxon>Chytridiomycetes</taxon>
        <taxon>Spizellomycetales</taxon>
        <taxon>Powellomycetaceae</taxon>
        <taxon>Geranomyces</taxon>
    </lineage>
</organism>
<evidence type="ECO:0000259" key="2">
    <source>
        <dbReference type="PROSITE" id="PS50181"/>
    </source>
</evidence>